<dbReference type="PANTHER" id="PTHR46345">
    <property type="entry name" value="INVERTED FORMIN-2"/>
    <property type="match status" value="1"/>
</dbReference>
<keyword evidence="6" id="KW-1185">Reference proteome</keyword>
<dbReference type="SUPFAM" id="SSF101447">
    <property type="entry name" value="Formin homology 2 domain (FH2 domain)"/>
    <property type="match status" value="1"/>
</dbReference>
<feature type="compositionally biased region" description="Basic residues" evidence="1">
    <location>
        <begin position="1419"/>
        <end position="1431"/>
    </location>
</feature>
<feature type="compositionally biased region" description="Pro residues" evidence="1">
    <location>
        <begin position="549"/>
        <end position="592"/>
    </location>
</feature>
<reference evidence="5 6" key="1">
    <citation type="journal article" date="2023" name="J. Hered.">
        <title>Chromosome-level genome of the wood stork (Mycteria americana) provides insight into avian chromosome evolution.</title>
        <authorList>
            <person name="Flamio R. Jr."/>
            <person name="Ramstad K.M."/>
        </authorList>
    </citation>
    <scope>NUCLEOTIDE SEQUENCE [LARGE SCALE GENOMIC DNA]</scope>
    <source>
        <strain evidence="5">JAX WOST 10</strain>
    </source>
</reference>
<evidence type="ECO:0000259" key="4">
    <source>
        <dbReference type="PROSITE" id="PS51444"/>
    </source>
</evidence>
<accession>A0AAN7NCW4</accession>
<feature type="domain" description="WH2" evidence="2">
    <location>
        <begin position="1141"/>
        <end position="1156"/>
    </location>
</feature>
<dbReference type="PANTHER" id="PTHR46345:SF5">
    <property type="entry name" value="INVERTED FORMIN-2"/>
    <property type="match status" value="1"/>
</dbReference>
<dbReference type="InterPro" id="IPR015425">
    <property type="entry name" value="FH2_Formin"/>
</dbReference>
<dbReference type="CDD" id="cd22061">
    <property type="entry name" value="WH2_INF2"/>
    <property type="match status" value="1"/>
</dbReference>
<feature type="region of interest" description="Disordered" evidence="1">
    <location>
        <begin position="472"/>
        <end position="592"/>
    </location>
</feature>
<dbReference type="Pfam" id="PF06371">
    <property type="entry name" value="Drf_GBD"/>
    <property type="match status" value="1"/>
</dbReference>
<dbReference type="Proteomes" id="UP001333110">
    <property type="component" value="Unassembled WGS sequence"/>
</dbReference>
<feature type="domain" description="GBD/FH3" evidence="3">
    <location>
        <begin position="59"/>
        <end position="427"/>
    </location>
</feature>
<dbReference type="InterPro" id="IPR011989">
    <property type="entry name" value="ARM-like"/>
</dbReference>
<evidence type="ECO:0000259" key="3">
    <source>
        <dbReference type="PROSITE" id="PS51232"/>
    </source>
</evidence>
<feature type="compositionally biased region" description="Polar residues" evidence="1">
    <location>
        <begin position="1224"/>
        <end position="1239"/>
    </location>
</feature>
<dbReference type="SMART" id="SM00498">
    <property type="entry name" value="FH2"/>
    <property type="match status" value="1"/>
</dbReference>
<gene>
    <name evidence="5" type="ORF">QYF61_015253</name>
</gene>
<feature type="compositionally biased region" description="Polar residues" evidence="1">
    <location>
        <begin position="1275"/>
        <end position="1289"/>
    </location>
</feature>
<dbReference type="GO" id="GO:0030036">
    <property type="term" value="P:actin cytoskeleton organization"/>
    <property type="evidence" value="ECO:0007669"/>
    <property type="project" value="InterPro"/>
</dbReference>
<dbReference type="Gene3D" id="1.10.238.150">
    <property type="entry name" value="Formin, FH3 diaphanous domain"/>
    <property type="match status" value="1"/>
</dbReference>
<dbReference type="SUPFAM" id="SSF48371">
    <property type="entry name" value="ARM repeat"/>
    <property type="match status" value="1"/>
</dbReference>
<evidence type="ECO:0008006" key="7">
    <source>
        <dbReference type="Google" id="ProtNLM"/>
    </source>
</evidence>
<feature type="compositionally biased region" description="Low complexity" evidence="1">
    <location>
        <begin position="538"/>
        <end position="548"/>
    </location>
</feature>
<organism evidence="5 6">
    <name type="scientific">Mycteria americana</name>
    <name type="common">Wood stork</name>
    <dbReference type="NCBI Taxonomy" id="33587"/>
    <lineage>
        <taxon>Eukaryota</taxon>
        <taxon>Metazoa</taxon>
        <taxon>Chordata</taxon>
        <taxon>Craniata</taxon>
        <taxon>Vertebrata</taxon>
        <taxon>Euteleostomi</taxon>
        <taxon>Archelosauria</taxon>
        <taxon>Archosauria</taxon>
        <taxon>Dinosauria</taxon>
        <taxon>Saurischia</taxon>
        <taxon>Theropoda</taxon>
        <taxon>Coelurosauria</taxon>
        <taxon>Aves</taxon>
        <taxon>Neognathae</taxon>
        <taxon>Neoaves</taxon>
        <taxon>Aequornithes</taxon>
        <taxon>Ciconiiformes</taxon>
        <taxon>Ciconiidae</taxon>
        <taxon>Mycteria</taxon>
    </lineage>
</organism>
<feature type="compositionally biased region" description="Pro residues" evidence="1">
    <location>
        <begin position="514"/>
        <end position="536"/>
    </location>
</feature>
<dbReference type="GO" id="GO:0003779">
    <property type="term" value="F:actin binding"/>
    <property type="evidence" value="ECO:0007669"/>
    <property type="project" value="InterPro"/>
</dbReference>
<dbReference type="InterPro" id="IPR010472">
    <property type="entry name" value="FH3_dom"/>
</dbReference>
<dbReference type="Gene3D" id="1.25.10.10">
    <property type="entry name" value="Leucine-rich Repeat Variant"/>
    <property type="match status" value="1"/>
</dbReference>
<dbReference type="InterPro" id="IPR014768">
    <property type="entry name" value="GBD/FH3_dom"/>
</dbReference>
<dbReference type="InterPro" id="IPR010473">
    <property type="entry name" value="GTPase-bd"/>
</dbReference>
<evidence type="ECO:0000256" key="1">
    <source>
        <dbReference type="SAM" id="MobiDB-lite"/>
    </source>
</evidence>
<feature type="region of interest" description="Disordered" evidence="1">
    <location>
        <begin position="1097"/>
        <end position="1122"/>
    </location>
</feature>
<dbReference type="PROSITE" id="PS51082">
    <property type="entry name" value="WH2"/>
    <property type="match status" value="1"/>
</dbReference>
<proteinExistence type="predicted"/>
<dbReference type="Pfam" id="PF02205">
    <property type="entry name" value="WH2"/>
    <property type="match status" value="1"/>
</dbReference>
<dbReference type="Pfam" id="PF06367">
    <property type="entry name" value="Drf_FH3"/>
    <property type="match status" value="1"/>
</dbReference>
<dbReference type="PROSITE" id="PS51444">
    <property type="entry name" value="FH2"/>
    <property type="match status" value="1"/>
</dbReference>
<feature type="compositionally biased region" description="Basic and acidic residues" evidence="1">
    <location>
        <begin position="1192"/>
        <end position="1205"/>
    </location>
</feature>
<feature type="region of interest" description="Disordered" evidence="1">
    <location>
        <begin position="1303"/>
        <end position="1440"/>
    </location>
</feature>
<feature type="region of interest" description="Disordered" evidence="1">
    <location>
        <begin position="1158"/>
        <end position="1289"/>
    </location>
</feature>
<dbReference type="InterPro" id="IPR016024">
    <property type="entry name" value="ARM-type_fold"/>
</dbReference>
<dbReference type="SMART" id="SM01140">
    <property type="entry name" value="Drf_GBD"/>
    <property type="match status" value="1"/>
</dbReference>
<feature type="compositionally biased region" description="Polar residues" evidence="1">
    <location>
        <begin position="1303"/>
        <end position="1318"/>
    </location>
</feature>
<dbReference type="InterPro" id="IPR003124">
    <property type="entry name" value="WH2_dom"/>
</dbReference>
<comment type="caution">
    <text evidence="5">The sequence shown here is derived from an EMBL/GenBank/DDBJ whole genome shotgun (WGS) entry which is preliminary data.</text>
</comment>
<dbReference type="Gene3D" id="1.20.58.2220">
    <property type="entry name" value="Formin, FH2 domain"/>
    <property type="match status" value="1"/>
</dbReference>
<evidence type="ECO:0000313" key="5">
    <source>
        <dbReference type="EMBL" id="KAK4822446.1"/>
    </source>
</evidence>
<feature type="domain" description="FH2" evidence="4">
    <location>
        <begin position="723"/>
        <end position="1113"/>
    </location>
</feature>
<protein>
    <recommendedName>
        <fullName evidence="7">Inverted formin-2</fullName>
    </recommendedName>
</protein>
<sequence length="1440" mass="157004">MYRWDAVPTASATMQHTGGIWSGLQLRRYRIRAGCGSDRRCNYAMYRCDMVLIAVATEENRGCQRVVGQSRTNFSLCLFFFFQGKLFTMSIKKEGAHKKWAALKEKLGPQETDQSEANLENAEPELCIRLLQMPSVVNYSGLKKRLENSDDAWMVQFLELCGLDLLLEALDRLSGRGVARISDALLQLTCINCVRAVMNSHKGIEYIVSNEGYVRKLFQALDTTNVMVKKQVFELLAALCIYSSDGHALALDALDHYKASVGLQQESVKNQQYRFSVIMNELSNTDNVPYMVTLLSAINAIILGKEELRTRTQIRNEFIGLQLLDILDKLRDIEEEDLLIQCDTFEEFKIEDDEELLKICDGINMNDHHEVFSSLFNKVSRSPVSIQLLSILQSLLHLEPSHHSSLLLWESLDAVVNRALLLANDIQGNTVEEVIERLLSIKKHPNKQKRAENRLSGSANGGIQAELEPCARAARTPAGSSNPSKAPAPPSGPPANEKISSSQLTACSALPETSNPPPNAAPAPAPPPPPPPPPPSGTAAMTPTSPMMNAPPAPPLPGIPPPPPPLPGMGGISPPPPTLPGMVGIPPPPPPLPGMVGIPPPPPPLPGMGGIPPPPPPLPGMVGIPPPPPPLPGMVGIPPPPPPLPGMAGIPPPPPPLPGMGGIPPPPPPLPGMGGIPPPPPPLPGMGGIPPPPPLLPGMAGDHIEAVVASQFSCPLGSGRPPRKTVKTPTLRMKKLNWQKLPSNVVRESHSMWASVSSSSEETIEPNYTSIEQLFCFPQPTPKEKTAAPVKAEPKEITFLDSKKSLNLNIFLKQFKCSNEEVAAMVQNGDRTKFDVEVLKQLLKLLPEKHEIENLKAFKEEKSKLANADQFYLLLLQIPSYQLRIECMLICEETTVVLDMIQPKAEAIRRACEDLLNSHRLPLFCQLILKVGNFLNYGSHTGDADGFKISTLLKLTETKANQTRITLLHHILEEVENSHTDLLELPKDLEYVSKAAGINLDIIRTESNTNLKKLLDLQRKVLSSNDDVKQQYEKPIQDSIDASRKLEEEFETIERKREELANYLCEDPSKLSLEDIFGTMKTFRDLFIRALKENKDRKEQAAKAEKRKKQLEEEEGKRQKGENGKVIKKGVVKQEEVCVIDALLADIRKGFTLRKTKNRHESDALPKTSPAESPEESQSGKSLKDPQAAGKQVDDKTKQNNDGHPSESAPHSTAALLEMGGDATNASASNQALSKNNAGGNLPPESRTESPSVSLVEADGASQPMPGTGMEQADSWASLQPSTKSGSIAFSSVNMGMGIRFASSSSGTALRDQLNGSISDGEDKECPADGLESYRMAQEPETWPSETGVDPGSAQSAPCDEAHRAELKEMAKENVDPGTDSLLDTSQEKSFSEEPATDSSCSATLPPGQSPTDREKQRPSGKRRKKKRHSKSYSGSLFHI</sequence>
<evidence type="ECO:0000259" key="2">
    <source>
        <dbReference type="PROSITE" id="PS51082"/>
    </source>
</evidence>
<feature type="compositionally biased region" description="Basic and acidic residues" evidence="1">
    <location>
        <begin position="1360"/>
        <end position="1375"/>
    </location>
</feature>
<dbReference type="PROSITE" id="PS51232">
    <property type="entry name" value="GBD_FH3"/>
    <property type="match status" value="1"/>
</dbReference>
<dbReference type="InterPro" id="IPR042201">
    <property type="entry name" value="FH2_Formin_sf"/>
</dbReference>
<name>A0AAN7NCW4_MYCAM</name>
<dbReference type="GO" id="GO:0031267">
    <property type="term" value="F:small GTPase binding"/>
    <property type="evidence" value="ECO:0007669"/>
    <property type="project" value="InterPro"/>
</dbReference>
<dbReference type="EMBL" id="JAUNZN010000004">
    <property type="protein sequence ID" value="KAK4822446.1"/>
    <property type="molecule type" value="Genomic_DNA"/>
</dbReference>
<dbReference type="SMART" id="SM01139">
    <property type="entry name" value="Drf_FH3"/>
    <property type="match status" value="1"/>
</dbReference>
<evidence type="ECO:0000313" key="6">
    <source>
        <dbReference type="Proteomes" id="UP001333110"/>
    </source>
</evidence>
<dbReference type="Pfam" id="PF02181">
    <property type="entry name" value="FH2"/>
    <property type="match status" value="1"/>
</dbReference>